<comment type="caution">
    <text evidence="1">The sequence shown here is derived from an EMBL/GenBank/DDBJ whole genome shotgun (WGS) entry which is preliminary data.</text>
</comment>
<evidence type="ECO:0000313" key="2">
    <source>
        <dbReference type="Proteomes" id="UP000315403"/>
    </source>
</evidence>
<reference evidence="1 2" key="1">
    <citation type="submission" date="2019-03" db="EMBL/GenBank/DDBJ databases">
        <title>New insights into Acidothiobacillus thiooxidans sulfur metabolism through coupled gene expression, solution geochemistry, microscopy and spectroscopy analyses.</title>
        <authorList>
            <person name="Camacho D."/>
            <person name="Frazao R."/>
            <person name="Fouillen A."/>
            <person name="Nanci A."/>
            <person name="Lang B.F."/>
            <person name="Apte S.C."/>
            <person name="Baron C."/>
            <person name="Warren L.A."/>
        </authorList>
    </citation>
    <scope>NUCLEOTIDE SEQUENCE [LARGE SCALE GENOMIC DNA]</scope>
    <source>
        <strain evidence="1 2">ATCC 19377</strain>
    </source>
</reference>
<evidence type="ECO:0000313" key="1">
    <source>
        <dbReference type="EMBL" id="TQN49658.1"/>
    </source>
</evidence>
<dbReference type="RefSeq" id="WP_246865090.1">
    <property type="nucleotide sequence ID" value="NZ_SZUV01000003.1"/>
</dbReference>
<dbReference type="Proteomes" id="UP000315403">
    <property type="component" value="Unassembled WGS sequence"/>
</dbReference>
<organism evidence="1 2">
    <name type="scientific">Acidithiobacillus thiooxidans ATCC 19377</name>
    <dbReference type="NCBI Taxonomy" id="637390"/>
    <lineage>
        <taxon>Bacteria</taxon>
        <taxon>Pseudomonadati</taxon>
        <taxon>Pseudomonadota</taxon>
        <taxon>Acidithiobacillia</taxon>
        <taxon>Acidithiobacillales</taxon>
        <taxon>Acidithiobacillaceae</taxon>
        <taxon>Acidithiobacillus</taxon>
    </lineage>
</organism>
<accession>A0A543Q009</accession>
<gene>
    <name evidence="1" type="ORF">DLNHIDIE_03067</name>
</gene>
<proteinExistence type="predicted"/>
<dbReference type="AlphaFoldDB" id="A0A543Q009"/>
<name>A0A543Q009_ACITH</name>
<dbReference type="InterPro" id="IPR007433">
    <property type="entry name" value="DUF481"/>
</dbReference>
<dbReference type="Pfam" id="PF04338">
    <property type="entry name" value="DUF481"/>
    <property type="match status" value="1"/>
</dbReference>
<protein>
    <submittedName>
        <fullName evidence="1">Uncharacterized protein</fullName>
    </submittedName>
</protein>
<sequence>MAVDQAPNFLIVQKNYLIKKPDWSGSMDLGLSSSTGTSRALNLNTDDELLWYFALWSNQSTLLSNYATFRGEVSADRLDASNETRYDIALQQYLFANLNYHSNNFDGWASRKTSPFQLYMIKYNHLKEMGYDR</sequence>
<dbReference type="EMBL" id="SZUV01000003">
    <property type="protein sequence ID" value="TQN49658.1"/>
    <property type="molecule type" value="Genomic_DNA"/>
</dbReference>